<dbReference type="InterPro" id="IPR004027">
    <property type="entry name" value="SEC_C_motif"/>
</dbReference>
<comment type="caution">
    <text evidence="1">The sequence shown here is derived from an EMBL/GenBank/DDBJ whole genome shotgun (WGS) entry which is preliminary data.</text>
</comment>
<evidence type="ECO:0000313" key="1">
    <source>
        <dbReference type="EMBL" id="OGM10143.1"/>
    </source>
</evidence>
<evidence type="ECO:0008006" key="3">
    <source>
        <dbReference type="Google" id="ProtNLM"/>
    </source>
</evidence>
<proteinExistence type="predicted"/>
<dbReference type="Gene3D" id="3.10.450.50">
    <property type="match status" value="1"/>
</dbReference>
<dbReference type="SUPFAM" id="SSF103642">
    <property type="entry name" value="Sec-C motif"/>
    <property type="match status" value="1"/>
</dbReference>
<dbReference type="STRING" id="1802479.A2Y68_01720"/>
<accession>A0A1F7X5H6</accession>
<protein>
    <recommendedName>
        <fullName evidence="3">Zinc chelation protein SecC</fullName>
    </recommendedName>
</protein>
<evidence type="ECO:0000313" key="2">
    <source>
        <dbReference type="Proteomes" id="UP000176778"/>
    </source>
</evidence>
<dbReference type="Pfam" id="PF02810">
    <property type="entry name" value="SEC-C"/>
    <property type="match status" value="1"/>
</dbReference>
<sequence>MKIGRNDPCPCGSGKKYKKCHLLTGGFPYGVPKVTKIEHTTPEIERMMREVETEQVERRKRLRQVGIFIDFVQPIHFKGKKVWALGSRVYPYQKEGETFHEFIIYVLKMTLGKEWWESQLKLPENEQHFVFKCFTKHYEWKEKNQRPENLYRGMWRAIPDGYSRALIALAFDVCSLLHAVHLPEIFLNKLRAYDGYQSVRYEIAVAAMFARMGYKIKFLDEEYAGKKNQPKHSEFVATHPETKEEIIVEVKSKEREGVLHIGGEFNQEREFRSNVLKLYRNALKQRVQGKPFIVFIDMNLPLSPGARPEEVPWVGTITKMRDAAQFATKGKQSPSNAIVFTNYSYHYGTDEETDTGEWLLEKAGNPETLIKSIGFGERFIAVLQGYGKVPNIDMEIET</sequence>
<gene>
    <name evidence="1" type="ORF">A2Y68_01720</name>
</gene>
<organism evidence="1 2">
    <name type="scientific">Candidatus Woesebacteria bacterium RBG_13_46_13</name>
    <dbReference type="NCBI Taxonomy" id="1802479"/>
    <lineage>
        <taxon>Bacteria</taxon>
        <taxon>Candidatus Woeseibacteriota</taxon>
    </lineage>
</organism>
<dbReference type="EMBL" id="MGFR01000001">
    <property type="protein sequence ID" value="OGM10143.1"/>
    <property type="molecule type" value="Genomic_DNA"/>
</dbReference>
<reference evidence="1 2" key="1">
    <citation type="journal article" date="2016" name="Nat. Commun.">
        <title>Thousands of microbial genomes shed light on interconnected biogeochemical processes in an aquifer system.</title>
        <authorList>
            <person name="Anantharaman K."/>
            <person name="Brown C.T."/>
            <person name="Hug L.A."/>
            <person name="Sharon I."/>
            <person name="Castelle C.J."/>
            <person name="Probst A.J."/>
            <person name="Thomas B.C."/>
            <person name="Singh A."/>
            <person name="Wilkins M.J."/>
            <person name="Karaoz U."/>
            <person name="Brodie E.L."/>
            <person name="Williams K.H."/>
            <person name="Hubbard S.S."/>
            <person name="Banfield J.F."/>
        </authorList>
    </citation>
    <scope>NUCLEOTIDE SEQUENCE [LARGE SCALE GENOMIC DNA]</scope>
</reference>
<name>A0A1F7X5H6_9BACT</name>
<dbReference type="AlphaFoldDB" id="A0A1F7X5H6"/>
<dbReference type="Proteomes" id="UP000176778">
    <property type="component" value="Unassembled WGS sequence"/>
</dbReference>